<feature type="domain" description="AtuA-like ferredoxin-fold" evidence="1">
    <location>
        <begin position="5"/>
        <end position="102"/>
    </location>
</feature>
<organism evidence="2 3">
    <name type="scientific">Saltatorellus ferox</name>
    <dbReference type="NCBI Taxonomy" id="2528018"/>
    <lineage>
        <taxon>Bacteria</taxon>
        <taxon>Pseudomonadati</taxon>
        <taxon>Planctomycetota</taxon>
        <taxon>Planctomycetia</taxon>
        <taxon>Planctomycetia incertae sedis</taxon>
        <taxon>Saltatorellus</taxon>
    </lineage>
</organism>
<proteinExistence type="predicted"/>
<evidence type="ECO:0000259" key="1">
    <source>
        <dbReference type="Pfam" id="PF23544"/>
    </source>
</evidence>
<dbReference type="RefSeq" id="WP_145202320.1">
    <property type="nucleotide sequence ID" value="NZ_CP036434.1"/>
</dbReference>
<reference evidence="2 3" key="1">
    <citation type="submission" date="2019-02" db="EMBL/GenBank/DDBJ databases">
        <title>Deep-cultivation of Planctomycetes and their phenomic and genomic characterization uncovers novel biology.</title>
        <authorList>
            <person name="Wiegand S."/>
            <person name="Jogler M."/>
            <person name="Boedeker C."/>
            <person name="Pinto D."/>
            <person name="Vollmers J."/>
            <person name="Rivas-Marin E."/>
            <person name="Kohn T."/>
            <person name="Peeters S.H."/>
            <person name="Heuer A."/>
            <person name="Rast P."/>
            <person name="Oberbeckmann S."/>
            <person name="Bunk B."/>
            <person name="Jeske O."/>
            <person name="Meyerdierks A."/>
            <person name="Storesund J.E."/>
            <person name="Kallscheuer N."/>
            <person name="Luecker S."/>
            <person name="Lage O.M."/>
            <person name="Pohl T."/>
            <person name="Merkel B.J."/>
            <person name="Hornburger P."/>
            <person name="Mueller R.-W."/>
            <person name="Bruemmer F."/>
            <person name="Labrenz M."/>
            <person name="Spormann A.M."/>
            <person name="Op den Camp H."/>
            <person name="Overmann J."/>
            <person name="Amann R."/>
            <person name="Jetten M.S.M."/>
            <person name="Mascher T."/>
            <person name="Medema M.H."/>
            <person name="Devos D.P."/>
            <person name="Kaster A.-K."/>
            <person name="Ovreas L."/>
            <person name="Rohde M."/>
            <person name="Galperin M.Y."/>
            <person name="Jogler C."/>
        </authorList>
    </citation>
    <scope>NUCLEOTIDE SEQUENCE [LARGE SCALE GENOMIC DNA]</scope>
    <source>
        <strain evidence="2 3">Poly30</strain>
    </source>
</reference>
<accession>A0A518EXT4</accession>
<dbReference type="OrthoDB" id="21390at2"/>
<dbReference type="Pfam" id="PF23544">
    <property type="entry name" value="AtuA_ferredoxin"/>
    <property type="match status" value="1"/>
</dbReference>
<dbReference type="EMBL" id="CP036434">
    <property type="protein sequence ID" value="QDV08891.1"/>
    <property type="molecule type" value="Genomic_DNA"/>
</dbReference>
<dbReference type="PANTHER" id="PTHR47708:SF2">
    <property type="entry name" value="SI:CH73-132F6.5"/>
    <property type="match status" value="1"/>
</dbReference>
<keyword evidence="3" id="KW-1185">Reference proteome</keyword>
<protein>
    <recommendedName>
        <fullName evidence="1">AtuA-like ferredoxin-fold domain-containing protein</fullName>
    </recommendedName>
</protein>
<sequence>MPKTELKAIASARSGDKGEGSNVGVIAHSEAAYRFLVEALTEDVVREHFKGINHGGVERFEAPNMRVLNFLLEDSLGGGGSASLKTDAQGKTHGLAILRMQLDIPQDVLDSVRPA</sequence>
<dbReference type="InterPro" id="IPR056362">
    <property type="entry name" value="AtuA-like_ferredoxin_dom"/>
</dbReference>
<name>A0A518EXT4_9BACT</name>
<gene>
    <name evidence="2" type="ORF">Poly30_44460</name>
</gene>
<dbReference type="AlphaFoldDB" id="A0A518EXT4"/>
<evidence type="ECO:0000313" key="2">
    <source>
        <dbReference type="EMBL" id="QDV08891.1"/>
    </source>
</evidence>
<dbReference type="Proteomes" id="UP000320390">
    <property type="component" value="Chromosome"/>
</dbReference>
<dbReference type="PANTHER" id="PTHR47708">
    <property type="match status" value="1"/>
</dbReference>
<evidence type="ECO:0000313" key="3">
    <source>
        <dbReference type="Proteomes" id="UP000320390"/>
    </source>
</evidence>